<keyword evidence="3" id="KW-1185">Reference proteome</keyword>
<dbReference type="RefSeq" id="WP_100786715.1">
    <property type="nucleotide sequence ID" value="NZ_NPDU01000083.1"/>
</dbReference>
<evidence type="ECO:0000313" key="4">
    <source>
        <dbReference type="Proteomes" id="UP000232188"/>
    </source>
</evidence>
<evidence type="ECO:0000313" key="2">
    <source>
        <dbReference type="EMBL" id="PJZ60010.1"/>
    </source>
</evidence>
<dbReference type="Proteomes" id="UP000232188">
    <property type="component" value="Unassembled WGS sequence"/>
</dbReference>
<dbReference type="AlphaFoldDB" id="A0A2M9YLD1"/>
<protein>
    <submittedName>
        <fullName evidence="1">Uncharacterized protein</fullName>
    </submittedName>
</protein>
<comment type="caution">
    <text evidence="1">The sequence shown here is derived from an EMBL/GenBank/DDBJ whole genome shotgun (WGS) entry which is preliminary data.</text>
</comment>
<dbReference type="EMBL" id="NPDV01000014">
    <property type="protein sequence ID" value="PJZ52359.1"/>
    <property type="molecule type" value="Genomic_DNA"/>
</dbReference>
<evidence type="ECO:0000313" key="1">
    <source>
        <dbReference type="EMBL" id="PJZ52359.1"/>
    </source>
</evidence>
<organism evidence="1 4">
    <name type="scientific">Leptospira adleri</name>
    <dbReference type="NCBI Taxonomy" id="2023186"/>
    <lineage>
        <taxon>Bacteria</taxon>
        <taxon>Pseudomonadati</taxon>
        <taxon>Spirochaetota</taxon>
        <taxon>Spirochaetia</taxon>
        <taxon>Leptospirales</taxon>
        <taxon>Leptospiraceae</taxon>
        <taxon>Leptospira</taxon>
    </lineage>
</organism>
<evidence type="ECO:0000313" key="3">
    <source>
        <dbReference type="Proteomes" id="UP000232149"/>
    </source>
</evidence>
<accession>A0A2M9YLD1</accession>
<reference evidence="3 4" key="1">
    <citation type="submission" date="2017-07" db="EMBL/GenBank/DDBJ databases">
        <title>Leptospira spp. isolated from tropical soils.</title>
        <authorList>
            <person name="Thibeaux R."/>
            <person name="Iraola G."/>
            <person name="Ferres I."/>
            <person name="Bierque E."/>
            <person name="Girault D."/>
            <person name="Soupe-Gilbert M.-E."/>
            <person name="Picardeau M."/>
            <person name="Goarant C."/>
        </authorList>
    </citation>
    <scope>NUCLEOTIDE SEQUENCE [LARGE SCALE GENOMIC DNA]</scope>
    <source>
        <strain evidence="1 4">FH2-B-C1</strain>
        <strain evidence="2 3">FH2-B-D1</strain>
    </source>
</reference>
<gene>
    <name evidence="2" type="ORF">CH376_20625</name>
    <name evidence="1" type="ORF">CH380_15790</name>
</gene>
<proteinExistence type="predicted"/>
<dbReference type="EMBL" id="NPDU01000083">
    <property type="protein sequence ID" value="PJZ60010.1"/>
    <property type="molecule type" value="Genomic_DNA"/>
</dbReference>
<sequence>MLKIANAKVGSNDPNSSTGIRFRTPIFLAIYVFAGAAFCKPAEIDNVCDPSSAQYQQDTLLQTIFGEETGRILGYKSAACRPVAAQATADIGPKISFNLTSVKGGGLTIRENKKNLIREIDSGGNLIFENMSPEEEYSFEIIAQPDHQTCSIGEPEGLFKDDLILEVSCSPLIVTSSYSGGDQTYASNACGSMLDVSPWSPIVLNLRIPSRALLVYNGFFKTNSDPFALIRQGIDWNGTMILAQDRLKQISSAEFSSTNSRIIGLPAGVHTFSPKICSDSSSPVLAGSFKSTFSVVILETLSTYSSSSFASSSTSSTNSTSPTLISGLNLDLNLNEASPVFYAMHLNSPLSVAGAFYYPNILSDSSTVESTGTFNFTENNARTPSSLFGLTQYSAGNHNFQGRWNTQSASNVISNVSAIPTAPSVLNAIQFKPSLKSQIFWRATGWDASSGNGFLDVSGISSLELTISQSARILFFLQAGNFKSSSNTCKIGVERNGDLFLSARMSASGTNAQHDPISILSVETLPAGYHSFVMRYWSENGALCEFPGTSNREINFGYIVLE</sequence>
<name>A0A2M9YLD1_9LEPT</name>
<dbReference type="Proteomes" id="UP000232149">
    <property type="component" value="Unassembled WGS sequence"/>
</dbReference>